<evidence type="ECO:0000313" key="1">
    <source>
        <dbReference type="EMBL" id="EMG93898.1"/>
    </source>
</evidence>
<organism evidence="1 2">
    <name type="scientific">Helicobacter pylori GAM120Ai</name>
    <dbReference type="NCBI Taxonomy" id="1159029"/>
    <lineage>
        <taxon>Bacteria</taxon>
        <taxon>Pseudomonadati</taxon>
        <taxon>Campylobacterota</taxon>
        <taxon>Epsilonproteobacteria</taxon>
        <taxon>Campylobacterales</taxon>
        <taxon>Helicobacteraceae</taxon>
        <taxon>Helicobacter</taxon>
    </lineage>
</organism>
<name>A0AAV3ICX7_HELPX</name>
<sequence>MRLHAENKKEKSGEDLLKGVKVVTSGPSVKDRTTTPKSLKRKRISLNSLLVLKIKI</sequence>
<dbReference type="Proteomes" id="UP000012012">
    <property type="component" value="Unassembled WGS sequence"/>
</dbReference>
<evidence type="ECO:0000313" key="2">
    <source>
        <dbReference type="Proteomes" id="UP000012012"/>
    </source>
</evidence>
<comment type="caution">
    <text evidence="1">The sequence shown here is derived from an EMBL/GenBank/DDBJ whole genome shotgun (WGS) entry which is preliminary data.</text>
</comment>
<dbReference type="EMBL" id="APDF01000070">
    <property type="protein sequence ID" value="EMG93898.1"/>
    <property type="molecule type" value="Genomic_DNA"/>
</dbReference>
<gene>
    <name evidence="1" type="ORF">HMPREF1401_01556</name>
</gene>
<protein>
    <submittedName>
        <fullName evidence="1">Uncharacterized protein</fullName>
    </submittedName>
</protein>
<reference evidence="1 2" key="1">
    <citation type="submission" date="2012-11" db="EMBL/GenBank/DDBJ databases">
        <authorList>
            <person name="Weinstock G."/>
            <person name="Sodergren E."/>
            <person name="Lobos E.A."/>
            <person name="Fulton L."/>
            <person name="Fulton R."/>
            <person name="Courtney L."/>
            <person name="Fronick C."/>
            <person name="O'Laughlin M."/>
            <person name="Godfrey J."/>
            <person name="Wilson R.M."/>
            <person name="Miner T."/>
            <person name="Farmer C."/>
            <person name="Delehaunty K."/>
            <person name="Cordes M."/>
            <person name="Minx P."/>
            <person name="Tomlinson C."/>
            <person name="Chen J."/>
            <person name="Wollam A."/>
            <person name="Pepin K.H."/>
            <person name="Bhonagiri V."/>
            <person name="Zhang X."/>
            <person name="Suruliraj S."/>
            <person name="Antonio M."/>
            <person name="Secka O."/>
            <person name="Thomas J."/>
            <person name="Warren W."/>
            <person name="Mitreva M."/>
            <person name="Mardis E.R."/>
            <person name="Wilson R.K."/>
        </authorList>
    </citation>
    <scope>NUCLEOTIDE SEQUENCE [LARGE SCALE GENOMIC DNA]</scope>
    <source>
        <strain evidence="1 2">GAM120Ai</strain>
    </source>
</reference>
<dbReference type="AlphaFoldDB" id="A0AAV3ICX7"/>
<proteinExistence type="predicted"/>
<accession>A0AAV3ICX7</accession>